<gene>
    <name evidence="1" type="ORF">NDU88_000888</name>
</gene>
<evidence type="ECO:0000313" key="2">
    <source>
        <dbReference type="Proteomes" id="UP001066276"/>
    </source>
</evidence>
<dbReference type="EMBL" id="JANPWB010000005">
    <property type="protein sequence ID" value="KAJ1184078.1"/>
    <property type="molecule type" value="Genomic_DNA"/>
</dbReference>
<proteinExistence type="predicted"/>
<keyword evidence="2" id="KW-1185">Reference proteome</keyword>
<evidence type="ECO:0000313" key="1">
    <source>
        <dbReference type="EMBL" id="KAJ1184078.1"/>
    </source>
</evidence>
<organism evidence="1 2">
    <name type="scientific">Pleurodeles waltl</name>
    <name type="common">Iberian ribbed newt</name>
    <dbReference type="NCBI Taxonomy" id="8319"/>
    <lineage>
        <taxon>Eukaryota</taxon>
        <taxon>Metazoa</taxon>
        <taxon>Chordata</taxon>
        <taxon>Craniata</taxon>
        <taxon>Vertebrata</taxon>
        <taxon>Euteleostomi</taxon>
        <taxon>Amphibia</taxon>
        <taxon>Batrachia</taxon>
        <taxon>Caudata</taxon>
        <taxon>Salamandroidea</taxon>
        <taxon>Salamandridae</taxon>
        <taxon>Pleurodelinae</taxon>
        <taxon>Pleurodeles</taxon>
    </lineage>
</organism>
<name>A0AAV7U5N0_PLEWA</name>
<dbReference type="AlphaFoldDB" id="A0AAV7U5N0"/>
<protein>
    <submittedName>
        <fullName evidence="1">Uncharacterized protein</fullName>
    </submittedName>
</protein>
<dbReference type="Proteomes" id="UP001066276">
    <property type="component" value="Chromosome 3_1"/>
</dbReference>
<reference evidence="1" key="1">
    <citation type="journal article" date="2022" name="bioRxiv">
        <title>Sequencing and chromosome-scale assembly of the giantPleurodeles waltlgenome.</title>
        <authorList>
            <person name="Brown T."/>
            <person name="Elewa A."/>
            <person name="Iarovenko S."/>
            <person name="Subramanian E."/>
            <person name="Araus A.J."/>
            <person name="Petzold A."/>
            <person name="Susuki M."/>
            <person name="Suzuki K.-i.T."/>
            <person name="Hayashi T."/>
            <person name="Toyoda A."/>
            <person name="Oliveira C."/>
            <person name="Osipova E."/>
            <person name="Leigh N.D."/>
            <person name="Simon A."/>
            <person name="Yun M.H."/>
        </authorList>
    </citation>
    <scope>NUCLEOTIDE SEQUENCE</scope>
    <source>
        <strain evidence="1">20211129_DDA</strain>
        <tissue evidence="1">Liver</tissue>
    </source>
</reference>
<sequence length="198" mass="21023">MPNVEGAPRPELAETPCPLWVLVRSGGRAEVLLRSGSEQRAAAAILSTAPGWSWPRYLEERWVRGAGSDPPREGVKPIFSLGSALSAPPLLARISGIGALPPPLRRAWGAPRNSGEPWLGASGERHLPPQKALWEYSNGTGAIRFMSGSGPAPWTPPDAPQGCEACRAAGSSATAVAPSLGGRWRCLPLRWGIPDWRS</sequence>
<comment type="caution">
    <text evidence="1">The sequence shown here is derived from an EMBL/GenBank/DDBJ whole genome shotgun (WGS) entry which is preliminary data.</text>
</comment>
<accession>A0AAV7U5N0</accession>